<evidence type="ECO:0000256" key="6">
    <source>
        <dbReference type="ARBA" id="ARBA00022694"/>
    </source>
</evidence>
<keyword evidence="6" id="KW-0819">tRNA processing</keyword>
<dbReference type="Proteomes" id="UP000470771">
    <property type="component" value="Unassembled WGS sequence"/>
</dbReference>
<dbReference type="GO" id="GO:0008168">
    <property type="term" value="F:methyltransferase activity"/>
    <property type="evidence" value="ECO:0007669"/>
    <property type="project" value="UniProtKB-KW"/>
</dbReference>
<keyword evidence="5" id="KW-0949">S-adenosyl-L-methionine</keyword>
<dbReference type="AlphaFoldDB" id="A0A6N9NHL2"/>
<keyword evidence="9" id="KW-0511">Multifunctional enzyme</keyword>
<dbReference type="EMBL" id="WWNE01000003">
    <property type="protein sequence ID" value="NBG65021.1"/>
    <property type="molecule type" value="Genomic_DNA"/>
</dbReference>
<keyword evidence="4" id="KW-0808">Transferase</keyword>
<evidence type="ECO:0000256" key="8">
    <source>
        <dbReference type="ARBA" id="ARBA00023002"/>
    </source>
</evidence>
<evidence type="ECO:0000256" key="4">
    <source>
        <dbReference type="ARBA" id="ARBA00022679"/>
    </source>
</evidence>
<dbReference type="PANTHER" id="PTHR13847:SF283">
    <property type="entry name" value="TRNA 5-METHYLAMINOMETHYL-2-THIOURIDINE BIOSYNTHESIS BIFUNCTIONAL PROTEIN MNMC"/>
    <property type="match status" value="1"/>
</dbReference>
<evidence type="ECO:0000313" key="11">
    <source>
        <dbReference type="EMBL" id="NBG65021.1"/>
    </source>
</evidence>
<dbReference type="Gene3D" id="3.30.9.10">
    <property type="entry name" value="D-Amino Acid Oxidase, subunit A, domain 2"/>
    <property type="match status" value="1"/>
</dbReference>
<dbReference type="RefSeq" id="WP_160631721.1">
    <property type="nucleotide sequence ID" value="NZ_WWNE01000003.1"/>
</dbReference>
<evidence type="ECO:0000256" key="9">
    <source>
        <dbReference type="ARBA" id="ARBA00023268"/>
    </source>
</evidence>
<dbReference type="Gene3D" id="3.50.50.60">
    <property type="entry name" value="FAD/NAD(P)-binding domain"/>
    <property type="match status" value="1"/>
</dbReference>
<keyword evidence="1" id="KW-0963">Cytoplasm</keyword>
<keyword evidence="3" id="KW-0285">Flavoprotein</keyword>
<keyword evidence="2" id="KW-0489">Methyltransferase</keyword>
<sequence>MKQEIDYLIVGQGIAGTLLSYQLINKGYKVRVIDDNHESSSTIVAAGLINPLVLKRLTKTWRAEEFLAYNELHYHQLEKHLATKFYHKTPILKLINSEDEIKYWKHRSTNEEVKAYISDHFLDLSEYSFLKKFKGALVNNTAWIDTTVLLKAYQKNLIKDHLLIKESFNFNQLTIQEKTVEYNNFVAKHLIFCQGFKSNNNPFFDWIPLSLVKGELITIHSNEMSDDYIFNKKVFILPLGNNYYKIGSTYDWGDLSLNTTKDKKESLLNDLNELIQCKYTVIEQTAGIRPAVKDRRPVFGSHPIHRNISIVNGLGSRGLMMAPKLIEEFIDFQENGTAMDKEVDLKRYYSEFKPDSAY</sequence>
<keyword evidence="12" id="KW-1185">Reference proteome</keyword>
<evidence type="ECO:0000256" key="2">
    <source>
        <dbReference type="ARBA" id="ARBA00022603"/>
    </source>
</evidence>
<dbReference type="Pfam" id="PF01266">
    <property type="entry name" value="DAO"/>
    <property type="match status" value="1"/>
</dbReference>
<evidence type="ECO:0000256" key="5">
    <source>
        <dbReference type="ARBA" id="ARBA00022691"/>
    </source>
</evidence>
<dbReference type="InterPro" id="IPR036188">
    <property type="entry name" value="FAD/NAD-bd_sf"/>
</dbReference>
<dbReference type="PANTHER" id="PTHR13847">
    <property type="entry name" value="SARCOSINE DEHYDROGENASE-RELATED"/>
    <property type="match status" value="1"/>
</dbReference>
<comment type="caution">
    <text evidence="11">The sequence shown here is derived from an EMBL/GenBank/DDBJ whole genome shotgun (WGS) entry which is preliminary data.</text>
</comment>
<keyword evidence="7" id="KW-0274">FAD</keyword>
<protein>
    <submittedName>
        <fullName evidence="11">FAD-dependent oxidoreductase</fullName>
    </submittedName>
</protein>
<dbReference type="InterPro" id="IPR006076">
    <property type="entry name" value="FAD-dep_OxRdtase"/>
</dbReference>
<feature type="domain" description="FAD dependent oxidoreductase" evidence="10">
    <location>
        <begin position="6"/>
        <end position="323"/>
    </location>
</feature>
<keyword evidence="8" id="KW-0560">Oxidoreductase</keyword>
<dbReference type="GO" id="GO:0032259">
    <property type="term" value="P:methylation"/>
    <property type="evidence" value="ECO:0007669"/>
    <property type="project" value="UniProtKB-KW"/>
</dbReference>
<organism evidence="11 12">
    <name type="scientific">Acidiluteibacter ferrifornacis</name>
    <dbReference type="NCBI Taxonomy" id="2692424"/>
    <lineage>
        <taxon>Bacteria</taxon>
        <taxon>Pseudomonadati</taxon>
        <taxon>Bacteroidota</taxon>
        <taxon>Flavobacteriia</taxon>
        <taxon>Flavobacteriales</taxon>
        <taxon>Cryomorphaceae</taxon>
        <taxon>Acidiluteibacter</taxon>
    </lineage>
</organism>
<proteinExistence type="predicted"/>
<dbReference type="GO" id="GO:0005737">
    <property type="term" value="C:cytoplasm"/>
    <property type="evidence" value="ECO:0007669"/>
    <property type="project" value="TreeGrafter"/>
</dbReference>
<name>A0A6N9NHL2_9FLAO</name>
<evidence type="ECO:0000256" key="7">
    <source>
        <dbReference type="ARBA" id="ARBA00022827"/>
    </source>
</evidence>
<reference evidence="11 12" key="1">
    <citation type="submission" date="2019-12" db="EMBL/GenBank/DDBJ databases">
        <authorList>
            <person name="Zhao J."/>
        </authorList>
    </citation>
    <scope>NUCLEOTIDE SEQUENCE [LARGE SCALE GENOMIC DNA]</scope>
    <source>
        <strain evidence="11 12">S-15</strain>
    </source>
</reference>
<dbReference type="SUPFAM" id="SSF51971">
    <property type="entry name" value="Nucleotide-binding domain"/>
    <property type="match status" value="1"/>
</dbReference>
<evidence type="ECO:0000256" key="1">
    <source>
        <dbReference type="ARBA" id="ARBA00022490"/>
    </source>
</evidence>
<dbReference type="GO" id="GO:0016491">
    <property type="term" value="F:oxidoreductase activity"/>
    <property type="evidence" value="ECO:0007669"/>
    <property type="project" value="UniProtKB-KW"/>
</dbReference>
<accession>A0A6N9NHL2</accession>
<evidence type="ECO:0000259" key="10">
    <source>
        <dbReference type="Pfam" id="PF01266"/>
    </source>
</evidence>
<evidence type="ECO:0000256" key="3">
    <source>
        <dbReference type="ARBA" id="ARBA00022630"/>
    </source>
</evidence>
<evidence type="ECO:0000313" key="12">
    <source>
        <dbReference type="Proteomes" id="UP000470771"/>
    </source>
</evidence>
<dbReference type="GO" id="GO:0008033">
    <property type="term" value="P:tRNA processing"/>
    <property type="evidence" value="ECO:0007669"/>
    <property type="project" value="UniProtKB-KW"/>
</dbReference>
<gene>
    <name evidence="11" type="ORF">GQN54_02755</name>
</gene>